<accession>A0A023WW29</accession>
<dbReference type="InterPro" id="IPR039552">
    <property type="entry name" value="IS66_C"/>
</dbReference>
<evidence type="ECO:0000259" key="4">
    <source>
        <dbReference type="Pfam" id="PF13007"/>
    </source>
</evidence>
<dbReference type="InterPro" id="IPR004291">
    <property type="entry name" value="Transposase_IS66_central"/>
</dbReference>
<dbReference type="KEGG" id="pstu:UIB01_08580"/>
<dbReference type="AlphaFoldDB" id="A0A023WW29"/>
<feature type="domain" description="Transposase IS66 zinc-finger binding" evidence="3">
    <location>
        <begin position="103"/>
        <end position="146"/>
    </location>
</feature>
<feature type="region of interest" description="Disordered" evidence="1">
    <location>
        <begin position="66"/>
        <end position="87"/>
    </location>
</feature>
<dbReference type="InterPro" id="IPR052344">
    <property type="entry name" value="Transposase-related"/>
</dbReference>
<dbReference type="Pfam" id="PF13817">
    <property type="entry name" value="DDE_Tnp_IS66_C"/>
    <property type="match status" value="1"/>
</dbReference>
<dbReference type="KEGG" id="pstu:UIB01_17390"/>
<dbReference type="RefSeq" id="WP_038658850.1">
    <property type="nucleotide sequence ID" value="NZ_JBNNJC010000007.1"/>
</dbReference>
<evidence type="ECO:0000259" key="2">
    <source>
        <dbReference type="Pfam" id="PF03050"/>
    </source>
</evidence>
<organism evidence="7 8">
    <name type="scientific">Stutzerimonas stutzeri</name>
    <name type="common">Pseudomonas stutzeri</name>
    <dbReference type="NCBI Taxonomy" id="316"/>
    <lineage>
        <taxon>Bacteria</taxon>
        <taxon>Pseudomonadati</taxon>
        <taxon>Pseudomonadota</taxon>
        <taxon>Gammaproteobacteria</taxon>
        <taxon>Pseudomonadales</taxon>
        <taxon>Pseudomonadaceae</taxon>
        <taxon>Stutzerimonas</taxon>
    </lineage>
</organism>
<dbReference type="PATRIC" id="fig|316.97.peg.1721"/>
<sequence length="502" mass="55541">MTCATDFLPDDIQALKALVTAQRGEIEHLKLMIAKLRRMQFGRRSEQLDGMLDQLQLTLEELQVSQAALASPPPAQSRPRTPVRRKPLPEHLPREIHVHRPDAQCPGCGGELRHLGDDVAEVLEYVPARFKVIRHVRPKLACRCCDGIVQVPAPSRPISRGLAGPGLLAHVLVSKYVDHLPLYRQSEIYAREGVSLERSTMADWVGEASRLLQPLVGRLRQHVMTSNKVHADDTPIAVLAPGQGKTKTGRLWTYVRDERPTGSSTPAAVWFAYSPDRKGEHPRAHLKGFAGTLQADGYAGFAQLYAAGTIHEAACWAHARRKFFDLHKALASPIAAEALQRIGALYAIEAEIRGQPLDQRRAVRQRRASPLLAQFHAWLNHTLTQLPSKSALSGAIHYALARWQALTRYCTDGRIEIDNNAAERALRTVALGRKNYLFVGSDAGGERAAAIYSLVGSAKLNALNPQAYLTHVLERIADYPINQLDDLLPWNIALPTLEHEAA</sequence>
<dbReference type="EMBL" id="CP007509">
    <property type="protein sequence ID" value="AHY42540.1"/>
    <property type="molecule type" value="Genomic_DNA"/>
</dbReference>
<name>A0A023WW29_STUST</name>
<evidence type="ECO:0000256" key="1">
    <source>
        <dbReference type="SAM" id="MobiDB-lite"/>
    </source>
</evidence>
<evidence type="ECO:0000313" key="6">
    <source>
        <dbReference type="EMBL" id="AHY42540.1"/>
    </source>
</evidence>
<dbReference type="Pfam" id="PF13007">
    <property type="entry name" value="LZ_Tnp_IS66"/>
    <property type="match status" value="1"/>
</dbReference>
<dbReference type="PANTHER" id="PTHR33678:SF1">
    <property type="entry name" value="BLL1576 PROTEIN"/>
    <property type="match status" value="1"/>
</dbReference>
<protein>
    <submittedName>
        <fullName evidence="7">Transposase</fullName>
    </submittedName>
</protein>
<dbReference type="Pfam" id="PF13005">
    <property type="entry name" value="zf-IS66"/>
    <property type="match status" value="1"/>
</dbReference>
<dbReference type="NCBIfam" id="NF033517">
    <property type="entry name" value="transpos_IS66"/>
    <property type="match status" value="1"/>
</dbReference>
<reference evidence="7 8" key="1">
    <citation type="submission" date="2014-03" db="EMBL/GenBank/DDBJ databases">
        <title>Complete genome sequence of Pseudomonas stutzeri 19SMN4.</title>
        <authorList>
            <person name="Brunet-Galmes I."/>
            <person name="Nogales B."/>
            <person name="Busquets A."/>
            <person name="Pena A."/>
            <person name="Gomila M."/>
            <person name="Garcia-Valdes E."/>
            <person name="Lalucat J."/>
            <person name="Bennasar A."/>
            <person name="Bosch R."/>
        </authorList>
    </citation>
    <scope>NUCLEOTIDE SEQUENCE [LARGE SCALE GENOMIC DNA]</scope>
    <source>
        <strain evidence="7 8">19SMN4</strain>
    </source>
</reference>
<dbReference type="Proteomes" id="UP000025238">
    <property type="component" value="Chromosome"/>
</dbReference>
<dbReference type="Pfam" id="PF03050">
    <property type="entry name" value="DDE_Tnp_IS66"/>
    <property type="match status" value="1"/>
</dbReference>
<dbReference type="EMBL" id="CP007509">
    <property type="protein sequence ID" value="AHY44151.1"/>
    <property type="molecule type" value="Genomic_DNA"/>
</dbReference>
<evidence type="ECO:0000313" key="8">
    <source>
        <dbReference type="Proteomes" id="UP000025238"/>
    </source>
</evidence>
<evidence type="ECO:0000313" key="7">
    <source>
        <dbReference type="EMBL" id="AHY44151.1"/>
    </source>
</evidence>
<feature type="domain" description="Transposase IS66 C-terminal" evidence="5">
    <location>
        <begin position="453"/>
        <end position="490"/>
    </location>
</feature>
<dbReference type="PANTHER" id="PTHR33678">
    <property type="entry name" value="BLL1576 PROTEIN"/>
    <property type="match status" value="1"/>
</dbReference>
<gene>
    <name evidence="6" type="ORF">UIB01_08580</name>
    <name evidence="7" type="ORF">UIB01_17390</name>
</gene>
<feature type="domain" description="Transposase TnpC homeodomain" evidence="4">
    <location>
        <begin position="28"/>
        <end position="95"/>
    </location>
</feature>
<feature type="domain" description="Transposase IS66 central" evidence="2">
    <location>
        <begin position="160"/>
        <end position="446"/>
    </location>
</feature>
<evidence type="ECO:0000259" key="3">
    <source>
        <dbReference type="Pfam" id="PF13005"/>
    </source>
</evidence>
<evidence type="ECO:0000259" key="5">
    <source>
        <dbReference type="Pfam" id="PF13817"/>
    </source>
</evidence>
<dbReference type="InterPro" id="IPR024474">
    <property type="entry name" value="Znf_dom_IS66"/>
</dbReference>
<proteinExistence type="predicted"/>
<dbReference type="InterPro" id="IPR024463">
    <property type="entry name" value="Transposase_TnpC_homeodom"/>
</dbReference>